<proteinExistence type="predicted"/>
<evidence type="ECO:0000313" key="2">
    <source>
        <dbReference type="EMBL" id="MFC7462644.1"/>
    </source>
</evidence>
<reference evidence="3" key="1">
    <citation type="journal article" date="2019" name="Int. J. Syst. Evol. Microbiol.">
        <title>The Global Catalogue of Microorganisms (GCM) 10K type strain sequencing project: providing services to taxonomists for standard genome sequencing and annotation.</title>
        <authorList>
            <consortium name="The Broad Institute Genomics Platform"/>
            <consortium name="The Broad Institute Genome Sequencing Center for Infectious Disease"/>
            <person name="Wu L."/>
            <person name="Ma J."/>
        </authorList>
    </citation>
    <scope>NUCLEOTIDE SEQUENCE [LARGE SCALE GENOMIC DNA]</scope>
    <source>
        <strain evidence="3">CCUG 53903</strain>
    </source>
</reference>
<dbReference type="Pfam" id="PF12705">
    <property type="entry name" value="PDDEXK_1"/>
    <property type="match status" value="1"/>
</dbReference>
<comment type="caution">
    <text evidence="2">The sequence shown here is derived from an EMBL/GenBank/DDBJ whole genome shotgun (WGS) entry which is preliminary data.</text>
</comment>
<name>A0ABW2SGT9_9BURK</name>
<gene>
    <name evidence="2" type="ORF">ACFQU0_19675</name>
</gene>
<evidence type="ECO:0000313" key="3">
    <source>
        <dbReference type="Proteomes" id="UP001596457"/>
    </source>
</evidence>
<dbReference type="EMBL" id="JBHTBZ010000071">
    <property type="protein sequence ID" value="MFC7462644.1"/>
    <property type="molecule type" value="Genomic_DNA"/>
</dbReference>
<dbReference type="Proteomes" id="UP001596457">
    <property type="component" value="Unassembled WGS sequence"/>
</dbReference>
<dbReference type="InterPro" id="IPR038726">
    <property type="entry name" value="PDDEXK_AddAB-type"/>
</dbReference>
<keyword evidence="3" id="KW-1185">Reference proteome</keyword>
<sequence length="774" mass="85182">MLSDGQGRELQGWVAPESWQRFDAPDAAWLNTLTIQILTTGADRTHKANTMHIRLGLHLDGQRGDAVQSELDSLTTGPLGLLNVLETQLGLLRLEPSTSDRILQVREILARLDDPNRFYHRSFAVDALGTAATLLAWCDLWHLHGWSTGAGTALAASPSRRLRDMAALLAETADTHKLAAGVGKRLALVKTAMAVTRPRIERLTLCEPLSHWPPAWQQVLCELQLTEQSGMCPAAQEGTLLGDIQQALLSQDGGTKATQLRWRDDGSVSVMQAETGWLAAQGLAQHLADQATDTVLCAPQVGVLDEVMAAAQLPRQGFKESNGFRPALQVLPLVLGQLWKPLDLYGLLQFLTHPICPLPWVARSKLAEMVARSPGIGQGPAWDRALADIETACAASGKDWTEVRERIRQWIEQERHDPVQGAPLAAVTERLNALAQYFQGRLRDTDPAKQIAFTSGLSQTLTLLRALKALALQGETHIAAQPLQTLLAQATAQGTTHPLLVAQVSACRTVTHPGAVVDEAEQVVWWQLQAPPDLAGYPWSQAELAELHRSGVALPPLDDVLARDARAWQAPVLAARRRLVLVLPPPGEETHPLWLLLESLFEKGHGPAIQAMENSLTDMRLAPVAYRPLPPLQRWWQLPPGADIPRRKSESFSSLESFLFNPFQWVLKYPAALNTSSILDVSEGVLLYGNLSHHLVERYVAEPFALTQADSAFDAWFDAAFETLISQEGAVLQMPGRQEELASFQRKLRKAMHRLRSQWRAAKVVSVLLISTEF</sequence>
<dbReference type="RefSeq" id="WP_382203621.1">
    <property type="nucleotide sequence ID" value="NZ_JBHTBZ010000071.1"/>
</dbReference>
<organism evidence="2 3">
    <name type="scientific">Hydrogenophaga defluvii</name>
    <dbReference type="NCBI Taxonomy" id="249410"/>
    <lineage>
        <taxon>Bacteria</taxon>
        <taxon>Pseudomonadati</taxon>
        <taxon>Pseudomonadota</taxon>
        <taxon>Betaproteobacteria</taxon>
        <taxon>Burkholderiales</taxon>
        <taxon>Comamonadaceae</taxon>
        <taxon>Hydrogenophaga</taxon>
    </lineage>
</organism>
<feature type="domain" description="PD-(D/E)XK endonuclease-like" evidence="1">
    <location>
        <begin position="651"/>
        <end position="760"/>
    </location>
</feature>
<evidence type="ECO:0000259" key="1">
    <source>
        <dbReference type="Pfam" id="PF12705"/>
    </source>
</evidence>
<protein>
    <submittedName>
        <fullName evidence="2">PD-(D/E)XK nuclease family protein</fullName>
    </submittedName>
</protein>
<accession>A0ABW2SGT9</accession>